<dbReference type="PRINTS" id="PR00723">
    <property type="entry name" value="SUBTILISIN"/>
</dbReference>
<dbReference type="PROSITE" id="PS51892">
    <property type="entry name" value="SUBTILASE"/>
    <property type="match status" value="1"/>
</dbReference>
<dbReference type="Proteomes" id="UP001156441">
    <property type="component" value="Unassembled WGS sequence"/>
</dbReference>
<dbReference type="EMBL" id="JAFFZE010000012">
    <property type="protein sequence ID" value="MCT2584474.1"/>
    <property type="molecule type" value="Genomic_DNA"/>
</dbReference>
<dbReference type="InterPro" id="IPR015500">
    <property type="entry name" value="Peptidase_S8_subtilisin-rel"/>
</dbReference>
<dbReference type="InterPro" id="IPR036852">
    <property type="entry name" value="Peptidase_S8/S53_dom_sf"/>
</dbReference>
<keyword evidence="2 5" id="KW-0645">Protease</keyword>
<dbReference type="InterPro" id="IPR022398">
    <property type="entry name" value="Peptidase_S8_His-AS"/>
</dbReference>
<dbReference type="PROSITE" id="PS00137">
    <property type="entry name" value="SUBTILASE_HIS"/>
    <property type="match status" value="1"/>
</dbReference>
<dbReference type="RefSeq" id="WP_260191875.1">
    <property type="nucleotide sequence ID" value="NZ_JAFFZE010000012.1"/>
</dbReference>
<evidence type="ECO:0000259" key="8">
    <source>
        <dbReference type="Pfam" id="PF00082"/>
    </source>
</evidence>
<evidence type="ECO:0000256" key="1">
    <source>
        <dbReference type="ARBA" id="ARBA00011073"/>
    </source>
</evidence>
<evidence type="ECO:0000256" key="2">
    <source>
        <dbReference type="ARBA" id="ARBA00022670"/>
    </source>
</evidence>
<sequence length="1104" mass="116749">MRRPLVIAAAITAVALAATVGATSPPVSAAPRHQQDVPEPQRVTLLTGDVVTVTGTAGGAAQIDVDPGPGRDGVRFSTTRRDGQLSVLPSDVEPMVVDGRLDPRLFNVTQLIEWGYGDADASEIPLIVRQADPDRRIAATEAARPLAALGMTSMRVPKDEATTAWRDLTGPSTLSDGVSRVWLDGKVEATLDHSTAQIGAPAAWRRGYDGRGVTVAVLDTGYDPGHPDIRDAVTAAKSFTGAASAADGHGHGTHVASIIAGSGDASGGRHRGVAPGADLAIGKVLDDGGSGAESWILRGMVWAATEADADIVNMSLGGPDSPGVDPVEAAVDRLTEEAGTLFVVAAGNSGDQPGTLNSPGTADAALTVGAVDRSDQLAPFSSRGPRQGDDGLKPDITAPGVSIVAARAEGTSMGDPVDDSYTAASGTSMATPHVAGAAAVLAQRYESRRDRLSPAELKAALMSTAEPTDGASVYDQGTGRVDLGRAVQGVRSDTGSISEFLEWPHGPRQRVTQKITYHNDTFWPVFLRFETELTGADGRAAPRKLLEVGRKHLVVPPRSKRSVPVTVHGDVAPGAYTGTLSARSLDGRTTLRTALALTVDTERYKVTVDVIDRDGNPSSTSNTVSFNNLDTGEFVQARTNGGSAVLRLPPGDWHLQTQLITPGDGSNDLIIAAATVRVAGAAQKVTVDARRAEQLNVDVGEPDAKHRGHWIIYRFRSGESDFSYGYLGYNWDEGSVPEEMPYVLPIQRDGLTFFHQSVWVKENAEPTPWAYQVVRHYSDGVPANPAVRVDRAEMAHIRANYRSGNTDIQWYSYLGMGPLVPGLDTATPQFHFAAPAVIDQYVTAGYTWRRSMTAPYPADFGGSATVAPEITLEAGDEREEVWNGGVIGPSLQNPEKVGTRDGNALRYSPMDYFADSTPGHWGNAHANGTVVLTRGDSRGEEIASASYNRFLTLGVELPPEDAAYTLTVHADRSGSFPAGATGNTVHTEWRFRSARTEESTALPLLAVRLAPRGLDTMNRAEAGTTTEIPVRIEGTPTGRDLTSVEASFDDGATWHEVPVRPDGDGWLATVDNPDSGFVSLRATAVADGGSAVTHTFVRAYALFG</sequence>
<feature type="chain" id="PRO_5047411382" evidence="7">
    <location>
        <begin position="30"/>
        <end position="1104"/>
    </location>
</feature>
<dbReference type="InterPro" id="IPR023828">
    <property type="entry name" value="Peptidase_S8_Ser-AS"/>
</dbReference>
<dbReference type="PANTHER" id="PTHR43806:SF11">
    <property type="entry name" value="CEREVISIN-RELATED"/>
    <property type="match status" value="1"/>
</dbReference>
<evidence type="ECO:0000256" key="4">
    <source>
        <dbReference type="ARBA" id="ARBA00022825"/>
    </source>
</evidence>
<evidence type="ECO:0000256" key="3">
    <source>
        <dbReference type="ARBA" id="ARBA00022801"/>
    </source>
</evidence>
<protein>
    <submittedName>
        <fullName evidence="9">S8 family peptidase</fullName>
    </submittedName>
</protein>
<gene>
    <name evidence="9" type="ORF">JT362_15220</name>
</gene>
<keyword evidence="7" id="KW-0732">Signal</keyword>
<dbReference type="Pfam" id="PF00082">
    <property type="entry name" value="Peptidase_S8"/>
    <property type="match status" value="1"/>
</dbReference>
<dbReference type="PANTHER" id="PTHR43806">
    <property type="entry name" value="PEPTIDASE S8"/>
    <property type="match status" value="1"/>
</dbReference>
<accession>A0ABT2J9E4</accession>
<feature type="active site" description="Charge relay system" evidence="5">
    <location>
        <position position="428"/>
    </location>
</feature>
<keyword evidence="4 5" id="KW-0720">Serine protease</keyword>
<evidence type="ECO:0000256" key="5">
    <source>
        <dbReference type="PROSITE-ProRule" id="PRU01240"/>
    </source>
</evidence>
<comment type="similarity">
    <text evidence="1 5">Belongs to the peptidase S8 family.</text>
</comment>
<keyword evidence="10" id="KW-1185">Reference proteome</keyword>
<dbReference type="InterPro" id="IPR050131">
    <property type="entry name" value="Peptidase_S8_subtilisin-like"/>
</dbReference>
<comment type="caution">
    <text evidence="9">The sequence shown here is derived from an EMBL/GenBank/DDBJ whole genome shotgun (WGS) entry which is preliminary data.</text>
</comment>
<feature type="domain" description="Peptidase S8/S53" evidence="8">
    <location>
        <begin position="210"/>
        <end position="478"/>
    </location>
</feature>
<dbReference type="SUPFAM" id="SSF52743">
    <property type="entry name" value="Subtilisin-like"/>
    <property type="match status" value="1"/>
</dbReference>
<feature type="active site" description="Charge relay system" evidence="5">
    <location>
        <position position="219"/>
    </location>
</feature>
<evidence type="ECO:0000313" key="10">
    <source>
        <dbReference type="Proteomes" id="UP001156441"/>
    </source>
</evidence>
<name>A0ABT2J9E4_9PSEU</name>
<feature type="region of interest" description="Disordered" evidence="6">
    <location>
        <begin position="375"/>
        <end position="397"/>
    </location>
</feature>
<dbReference type="CDD" id="cd07487">
    <property type="entry name" value="Peptidases_S8_1"/>
    <property type="match status" value="1"/>
</dbReference>
<dbReference type="PROSITE" id="PS00138">
    <property type="entry name" value="SUBTILASE_SER"/>
    <property type="match status" value="1"/>
</dbReference>
<evidence type="ECO:0000313" key="9">
    <source>
        <dbReference type="EMBL" id="MCT2584474.1"/>
    </source>
</evidence>
<evidence type="ECO:0000256" key="7">
    <source>
        <dbReference type="SAM" id="SignalP"/>
    </source>
</evidence>
<evidence type="ECO:0000256" key="6">
    <source>
        <dbReference type="SAM" id="MobiDB-lite"/>
    </source>
</evidence>
<feature type="signal peptide" evidence="7">
    <location>
        <begin position="1"/>
        <end position="29"/>
    </location>
</feature>
<dbReference type="InterPro" id="IPR000209">
    <property type="entry name" value="Peptidase_S8/S53_dom"/>
</dbReference>
<keyword evidence="3 5" id="KW-0378">Hydrolase</keyword>
<organism evidence="9 10">
    <name type="scientific">Actinophytocola gossypii</name>
    <dbReference type="NCBI Taxonomy" id="2812003"/>
    <lineage>
        <taxon>Bacteria</taxon>
        <taxon>Bacillati</taxon>
        <taxon>Actinomycetota</taxon>
        <taxon>Actinomycetes</taxon>
        <taxon>Pseudonocardiales</taxon>
        <taxon>Pseudonocardiaceae</taxon>
    </lineage>
</organism>
<reference evidence="9 10" key="1">
    <citation type="submission" date="2021-02" db="EMBL/GenBank/DDBJ databases">
        <title>Actinophytocola xerophila sp. nov., isolated from soil of cotton cropping field.</title>
        <authorList>
            <person name="Huang R."/>
            <person name="Chen X."/>
            <person name="Ge X."/>
            <person name="Liu W."/>
        </authorList>
    </citation>
    <scope>NUCLEOTIDE SEQUENCE [LARGE SCALE GENOMIC DNA]</scope>
    <source>
        <strain evidence="9 10">S1-96</strain>
    </source>
</reference>
<dbReference type="Gene3D" id="3.40.50.200">
    <property type="entry name" value="Peptidase S8/S53 domain"/>
    <property type="match status" value="1"/>
</dbReference>
<feature type="active site" description="Charge relay system" evidence="5">
    <location>
        <position position="251"/>
    </location>
</feature>
<proteinExistence type="inferred from homology"/>